<evidence type="ECO:0000256" key="1">
    <source>
        <dbReference type="ARBA" id="ARBA00001526"/>
    </source>
</evidence>
<evidence type="ECO:0000313" key="14">
    <source>
        <dbReference type="EMBL" id="NER14991.1"/>
    </source>
</evidence>
<evidence type="ECO:0000256" key="6">
    <source>
        <dbReference type="ARBA" id="ARBA00012865"/>
    </source>
</evidence>
<name>A0A6P0UNN3_9FLAO</name>
<keyword evidence="12" id="KW-0046">Antibiotic resistance</keyword>
<comment type="subcellular location">
    <subcellularLocation>
        <location evidence="3">Periplasm</location>
    </subcellularLocation>
</comment>
<sequence length="254" mass="28853">MSKSRINFIRRSLLLLMILIVFQGCVSDKKTSYSFESEILKLKQLDKNLFTHISYLKTDDFGKVACNGMVYFNKDEAIVFDTPTDDEGSAELIKWIEEKQKKKIKAIVVTHFHNDCLGGLRQFHNEGIRSYASNKTISTLKNNKEEVLPQQGFDEKLEIEIDNKVAYARFYGEGHTKDNVVGYIPDKKALFGGCLIKSMKAGKGYLGDANTAEWSETVSRIRKEIPDLKVIIPGHGNSGGTELLDYTIQMFEEY</sequence>
<dbReference type="Pfam" id="PF00753">
    <property type="entry name" value="Lactamase_B"/>
    <property type="match status" value="1"/>
</dbReference>
<organism evidence="14 15">
    <name type="scientific">Leptobacterium flavescens</name>
    <dbReference type="NCBI Taxonomy" id="472055"/>
    <lineage>
        <taxon>Bacteria</taxon>
        <taxon>Pseudomonadati</taxon>
        <taxon>Bacteroidota</taxon>
        <taxon>Flavobacteriia</taxon>
        <taxon>Flavobacteriales</taxon>
        <taxon>Flavobacteriaceae</taxon>
        <taxon>Leptobacterium</taxon>
    </lineage>
</organism>
<gene>
    <name evidence="14" type="primary">bla</name>
    <name evidence="14" type="ORF">GWK08_16165</name>
</gene>
<evidence type="ECO:0000256" key="2">
    <source>
        <dbReference type="ARBA" id="ARBA00001947"/>
    </source>
</evidence>
<dbReference type="SUPFAM" id="SSF56281">
    <property type="entry name" value="Metallo-hydrolase/oxidoreductase"/>
    <property type="match status" value="1"/>
</dbReference>
<comment type="cofactor">
    <cofactor evidence="2">
        <name>Zn(2+)</name>
        <dbReference type="ChEBI" id="CHEBI:29105"/>
    </cofactor>
</comment>
<dbReference type="EMBL" id="JAABOO010000004">
    <property type="protein sequence ID" value="NER14991.1"/>
    <property type="molecule type" value="Genomic_DNA"/>
</dbReference>
<dbReference type="NCBIfam" id="NF012229">
    <property type="entry name" value="bla_class_B_core"/>
    <property type="match status" value="1"/>
</dbReference>
<evidence type="ECO:0000259" key="13">
    <source>
        <dbReference type="SMART" id="SM00849"/>
    </source>
</evidence>
<keyword evidence="8" id="KW-0732">Signal</keyword>
<comment type="subunit">
    <text evidence="5">Monomer.</text>
</comment>
<reference evidence="14 15" key="1">
    <citation type="submission" date="2020-01" db="EMBL/GenBank/DDBJ databases">
        <title>Leptobacterium flavescens.</title>
        <authorList>
            <person name="Wang G."/>
        </authorList>
    </citation>
    <scope>NUCLEOTIDE SEQUENCE [LARGE SCALE GENOMIC DNA]</scope>
    <source>
        <strain evidence="14 15">KCTC 22160</strain>
    </source>
</reference>
<dbReference type="InterPro" id="IPR036866">
    <property type="entry name" value="RibonucZ/Hydroxyglut_hydro"/>
</dbReference>
<evidence type="ECO:0000313" key="15">
    <source>
        <dbReference type="Proteomes" id="UP000468581"/>
    </source>
</evidence>
<dbReference type="AlphaFoldDB" id="A0A6P0UNN3"/>
<dbReference type="SMART" id="SM00849">
    <property type="entry name" value="Lactamase_B"/>
    <property type="match status" value="1"/>
</dbReference>
<keyword evidence="9" id="KW-0574">Periplasm</keyword>
<keyword evidence="10" id="KW-0378">Hydrolase</keyword>
<dbReference type="NCBIfam" id="NF033088">
    <property type="entry name" value="bla_subclass_B1"/>
    <property type="match status" value="1"/>
</dbReference>
<evidence type="ECO:0000256" key="12">
    <source>
        <dbReference type="ARBA" id="ARBA00023251"/>
    </source>
</evidence>
<dbReference type="PANTHER" id="PTHR42951">
    <property type="entry name" value="METALLO-BETA-LACTAMASE DOMAIN-CONTAINING"/>
    <property type="match status" value="1"/>
</dbReference>
<protein>
    <recommendedName>
        <fullName evidence="6">beta-lactamase</fullName>
        <ecNumber evidence="6">3.5.2.6</ecNumber>
    </recommendedName>
</protein>
<dbReference type="PANTHER" id="PTHR42951:SF4">
    <property type="entry name" value="ACYL-COENZYME A THIOESTERASE MBLAC2"/>
    <property type="match status" value="1"/>
</dbReference>
<dbReference type="Proteomes" id="UP000468581">
    <property type="component" value="Unassembled WGS sequence"/>
</dbReference>
<evidence type="ECO:0000256" key="9">
    <source>
        <dbReference type="ARBA" id="ARBA00022764"/>
    </source>
</evidence>
<dbReference type="RefSeq" id="WP_163608294.1">
    <property type="nucleotide sequence ID" value="NZ_JAABOO010000004.1"/>
</dbReference>
<evidence type="ECO:0000256" key="8">
    <source>
        <dbReference type="ARBA" id="ARBA00022729"/>
    </source>
</evidence>
<dbReference type="Gene3D" id="3.60.15.10">
    <property type="entry name" value="Ribonuclease Z/Hydroxyacylglutathione hydrolase-like"/>
    <property type="match status" value="1"/>
</dbReference>
<dbReference type="GO" id="GO:0017001">
    <property type="term" value="P:antibiotic catabolic process"/>
    <property type="evidence" value="ECO:0007669"/>
    <property type="project" value="UniProtKB-ARBA"/>
</dbReference>
<proteinExistence type="inferred from homology"/>
<dbReference type="InterPro" id="IPR058199">
    <property type="entry name" value="BlaB//VIM/IMP-1"/>
</dbReference>
<evidence type="ECO:0000256" key="3">
    <source>
        <dbReference type="ARBA" id="ARBA00004418"/>
    </source>
</evidence>
<evidence type="ECO:0000256" key="10">
    <source>
        <dbReference type="ARBA" id="ARBA00022801"/>
    </source>
</evidence>
<keyword evidence="15" id="KW-1185">Reference proteome</keyword>
<feature type="domain" description="Metallo-beta-lactamase" evidence="13">
    <location>
        <begin position="65"/>
        <end position="235"/>
    </location>
</feature>
<evidence type="ECO:0000256" key="11">
    <source>
        <dbReference type="ARBA" id="ARBA00022833"/>
    </source>
</evidence>
<evidence type="ECO:0000256" key="5">
    <source>
        <dbReference type="ARBA" id="ARBA00011245"/>
    </source>
</evidence>
<dbReference type="InterPro" id="IPR050855">
    <property type="entry name" value="NDM-1-like"/>
</dbReference>
<evidence type="ECO:0000256" key="7">
    <source>
        <dbReference type="ARBA" id="ARBA00022723"/>
    </source>
</evidence>
<dbReference type="EC" id="3.5.2.6" evidence="6"/>
<comment type="caution">
    <text evidence="14">The sequence shown here is derived from an EMBL/GenBank/DDBJ whole genome shotgun (WGS) entry which is preliminary data.</text>
</comment>
<comment type="catalytic activity">
    <reaction evidence="1">
        <text>a beta-lactam + H2O = a substituted beta-amino acid</text>
        <dbReference type="Rhea" id="RHEA:20401"/>
        <dbReference type="ChEBI" id="CHEBI:15377"/>
        <dbReference type="ChEBI" id="CHEBI:35627"/>
        <dbReference type="ChEBI" id="CHEBI:140347"/>
        <dbReference type="EC" id="3.5.2.6"/>
    </reaction>
</comment>
<dbReference type="InterPro" id="IPR001279">
    <property type="entry name" value="Metallo-B-lactamas"/>
</dbReference>
<evidence type="ECO:0000256" key="4">
    <source>
        <dbReference type="ARBA" id="ARBA00005250"/>
    </source>
</evidence>
<dbReference type="PROSITE" id="PS51257">
    <property type="entry name" value="PROKAR_LIPOPROTEIN"/>
    <property type="match status" value="1"/>
</dbReference>
<keyword evidence="7" id="KW-0479">Metal-binding</keyword>
<accession>A0A6P0UNN3</accession>
<keyword evidence="11" id="KW-0862">Zinc</keyword>
<comment type="similarity">
    <text evidence="4">Belongs to the metallo-beta-lactamase superfamily. Class-B beta-lactamase family.</text>
</comment>